<gene>
    <name evidence="9" type="ORF">DFP99_0532</name>
</gene>
<dbReference type="InterPro" id="IPR050095">
    <property type="entry name" value="ECF_ABC_transporter_ATP-bd"/>
</dbReference>
<evidence type="ECO:0000256" key="2">
    <source>
        <dbReference type="ARBA" id="ARBA00005417"/>
    </source>
</evidence>
<dbReference type="InterPro" id="IPR027417">
    <property type="entry name" value="P-loop_NTPase"/>
</dbReference>
<dbReference type="InterPro" id="IPR003593">
    <property type="entry name" value="AAA+_ATPase"/>
</dbReference>
<dbReference type="SUPFAM" id="SSF52540">
    <property type="entry name" value="P-loop containing nucleoside triphosphate hydrolases"/>
    <property type="match status" value="2"/>
</dbReference>
<dbReference type="InterPro" id="IPR003439">
    <property type="entry name" value="ABC_transporter-like_ATP-bd"/>
</dbReference>
<evidence type="ECO:0000256" key="7">
    <source>
        <dbReference type="ARBA" id="ARBA00022967"/>
    </source>
</evidence>
<dbReference type="Pfam" id="PF00005">
    <property type="entry name" value="ABC_tran"/>
    <property type="match status" value="2"/>
</dbReference>
<keyword evidence="3" id="KW-0813">Transport</keyword>
<evidence type="ECO:0000256" key="4">
    <source>
        <dbReference type="ARBA" id="ARBA00022475"/>
    </source>
</evidence>
<evidence type="ECO:0000256" key="3">
    <source>
        <dbReference type="ARBA" id="ARBA00022448"/>
    </source>
</evidence>
<dbReference type="PANTHER" id="PTHR43553">
    <property type="entry name" value="HEAVY METAL TRANSPORTER"/>
    <property type="match status" value="1"/>
</dbReference>
<sequence length="467" mass="51910">MTKLEIRKLNFSYGSKNSDILRDVALTLAPNSFNLLYGPSGSGKSTLLKLMAGLYPNFSGDITQGDVYLLGQPVGPIVSFERAQHIAMLFQNPTRQFAMQTPREQIEFALENLQLPRTEIQTRTENALLMLDLVPLAERQLFTMSGGEQQRVALAVIFALNAEIILLDEPFANVDPESRQQLLHIIKSLQTDHGKTIFISDHDLTGYAPLVDHVFQLREQRPVEVALTELTAPTVPPIVGTPAAQSQLHWRDLTLQVGATILVHDSSFALPVGQLGLLSGANGSGKSTLFRVLSKQLSMSGEVTFAGKTMADYKLFDWAQVVGYVFQNASDQFITMTPREEFAQSRAHSHLTDYWTDDRIKRAITALNLDHVLDHVVYQLSGGQQKKVQLLSVLISGHPVLLLDEPLAGLDSASVRTLLTLLKDYIVTNQISALMISHQRQFLNEFVDYELHLANHRIALVTEAPHD</sequence>
<evidence type="ECO:0000256" key="8">
    <source>
        <dbReference type="ARBA" id="ARBA00023136"/>
    </source>
</evidence>
<dbReference type="KEGG" id="wso:WSWS_00903"/>
<dbReference type="InterPro" id="IPR015856">
    <property type="entry name" value="ABC_transpr_CbiO/EcfA_su"/>
</dbReference>
<reference evidence="9 10" key="1">
    <citation type="submission" date="2018-07" db="EMBL/GenBank/DDBJ databases">
        <title>Genomic Encyclopedia of Type Strains, Phase III (KMG-III): the genomes of soil and plant-associated and newly described type strains.</title>
        <authorList>
            <person name="Whitman W."/>
        </authorList>
    </citation>
    <scope>NUCLEOTIDE SEQUENCE [LARGE SCALE GENOMIC DNA]</scope>
    <source>
        <strain evidence="9 10">CECT 7031</strain>
    </source>
</reference>
<evidence type="ECO:0000313" key="10">
    <source>
        <dbReference type="Proteomes" id="UP000254912"/>
    </source>
</evidence>
<proteinExistence type="inferred from homology"/>
<keyword evidence="8" id="KW-0472">Membrane</keyword>
<comment type="caution">
    <text evidence="9">The sequence shown here is derived from an EMBL/GenBank/DDBJ whole genome shotgun (WGS) entry which is preliminary data.</text>
</comment>
<organism evidence="9 10">
    <name type="scientific">Weissella soli</name>
    <dbReference type="NCBI Taxonomy" id="155866"/>
    <lineage>
        <taxon>Bacteria</taxon>
        <taxon>Bacillati</taxon>
        <taxon>Bacillota</taxon>
        <taxon>Bacilli</taxon>
        <taxon>Lactobacillales</taxon>
        <taxon>Lactobacillaceae</taxon>
        <taxon>Weissella</taxon>
    </lineage>
</organism>
<comment type="subcellular location">
    <subcellularLocation>
        <location evidence="1">Cell membrane</location>
        <topology evidence="1">Peripheral membrane protein</topology>
    </subcellularLocation>
</comment>
<dbReference type="GO" id="GO:0042626">
    <property type="term" value="F:ATPase-coupled transmembrane transporter activity"/>
    <property type="evidence" value="ECO:0007669"/>
    <property type="project" value="TreeGrafter"/>
</dbReference>
<dbReference type="GO" id="GO:0016887">
    <property type="term" value="F:ATP hydrolysis activity"/>
    <property type="evidence" value="ECO:0007669"/>
    <property type="project" value="InterPro"/>
</dbReference>
<keyword evidence="10" id="KW-1185">Reference proteome</keyword>
<dbReference type="AlphaFoldDB" id="A0A288Q6S0"/>
<dbReference type="GeneID" id="94546100"/>
<evidence type="ECO:0000313" key="9">
    <source>
        <dbReference type="EMBL" id="RDL12103.1"/>
    </source>
</evidence>
<dbReference type="EMBL" id="QRAS01000001">
    <property type="protein sequence ID" value="RDL12103.1"/>
    <property type="molecule type" value="Genomic_DNA"/>
</dbReference>
<accession>A0A288Q6S0</accession>
<comment type="similarity">
    <text evidence="2">Belongs to the ABC transporter superfamily.</text>
</comment>
<dbReference type="InterPro" id="IPR017871">
    <property type="entry name" value="ABC_transporter-like_CS"/>
</dbReference>
<keyword evidence="4" id="KW-1003">Cell membrane</keyword>
<dbReference type="Gene3D" id="3.40.50.300">
    <property type="entry name" value="P-loop containing nucleotide triphosphate hydrolases"/>
    <property type="match status" value="2"/>
</dbReference>
<dbReference type="PROSITE" id="PS50893">
    <property type="entry name" value="ABC_TRANSPORTER_2"/>
    <property type="match status" value="2"/>
</dbReference>
<dbReference type="CDD" id="cd03225">
    <property type="entry name" value="ABC_cobalt_CbiO_domain1"/>
    <property type="match status" value="2"/>
</dbReference>
<evidence type="ECO:0000256" key="6">
    <source>
        <dbReference type="ARBA" id="ARBA00022840"/>
    </source>
</evidence>
<name>A0A288Q6S0_9LACO</name>
<dbReference type="Proteomes" id="UP000254912">
    <property type="component" value="Unassembled WGS sequence"/>
</dbReference>
<keyword evidence="5" id="KW-0547">Nucleotide-binding</keyword>
<dbReference type="SMART" id="SM00382">
    <property type="entry name" value="AAA"/>
    <property type="match status" value="2"/>
</dbReference>
<keyword evidence="6 9" id="KW-0067">ATP-binding</keyword>
<evidence type="ECO:0000256" key="5">
    <source>
        <dbReference type="ARBA" id="ARBA00022741"/>
    </source>
</evidence>
<dbReference type="PANTHER" id="PTHR43553:SF27">
    <property type="entry name" value="ENERGY-COUPLING FACTOR TRANSPORTER ATP-BINDING PROTEIN ECFA2"/>
    <property type="match status" value="1"/>
</dbReference>
<keyword evidence="7" id="KW-1278">Translocase</keyword>
<evidence type="ECO:0000256" key="1">
    <source>
        <dbReference type="ARBA" id="ARBA00004202"/>
    </source>
</evidence>
<dbReference type="PROSITE" id="PS00211">
    <property type="entry name" value="ABC_TRANSPORTER_1"/>
    <property type="match status" value="2"/>
</dbReference>
<protein>
    <submittedName>
        <fullName evidence="9">Energy-coupling factor transport system ATP-binding protein</fullName>
    </submittedName>
</protein>
<dbReference type="GO" id="GO:0005524">
    <property type="term" value="F:ATP binding"/>
    <property type="evidence" value="ECO:0007669"/>
    <property type="project" value="UniProtKB-KW"/>
</dbReference>
<dbReference type="RefSeq" id="WP_070230157.1">
    <property type="nucleotide sequence ID" value="NZ_BJYO01000002.1"/>
</dbReference>
<dbReference type="GO" id="GO:0043190">
    <property type="term" value="C:ATP-binding cassette (ABC) transporter complex"/>
    <property type="evidence" value="ECO:0007669"/>
    <property type="project" value="TreeGrafter"/>
</dbReference>